<dbReference type="InterPro" id="IPR005823">
    <property type="entry name" value="Ribosomal_uL13_bac-type"/>
</dbReference>
<sequence>MKTFSAKAETIQRQWFIIDAQNMVLGRLATEIAKRLRGKHKPEYTPHVDTGDHIVVVNAEKVRVTGSKKTSKMYHHYSGYPGGLTSISFDKMMQKAPERIIESAVKGMLPKGPLGRSMFSKLKVYAGTEHKHIAQQPIPLTIKT</sequence>
<evidence type="ECO:0000313" key="9">
    <source>
        <dbReference type="EMBL" id="KHD05426.1"/>
    </source>
</evidence>
<dbReference type="GO" id="GO:0017148">
    <property type="term" value="P:negative regulation of translation"/>
    <property type="evidence" value="ECO:0007669"/>
    <property type="project" value="TreeGrafter"/>
</dbReference>
<dbReference type="PANTHER" id="PTHR11545:SF2">
    <property type="entry name" value="LARGE RIBOSOMAL SUBUNIT PROTEIN UL13M"/>
    <property type="match status" value="1"/>
</dbReference>
<keyword evidence="10" id="KW-1185">Reference proteome</keyword>
<dbReference type="PANTHER" id="PTHR11545">
    <property type="entry name" value="RIBOSOMAL PROTEIN L13"/>
    <property type="match status" value="1"/>
</dbReference>
<dbReference type="Pfam" id="PF00572">
    <property type="entry name" value="Ribosomal_L13"/>
    <property type="match status" value="1"/>
</dbReference>
<reference evidence="9 10" key="1">
    <citation type="journal article" date="2016" name="Front. Microbiol.">
        <title>Single-Cell (Meta-)Genomics of a Dimorphic Candidatus Thiomargarita nelsonii Reveals Genomic Plasticity.</title>
        <authorList>
            <person name="Flood B.E."/>
            <person name="Fliss P."/>
            <person name="Jones D.S."/>
            <person name="Dick G.J."/>
            <person name="Jain S."/>
            <person name="Kaster A.K."/>
            <person name="Winkel M."/>
            <person name="Mussmann M."/>
            <person name="Bailey J."/>
        </authorList>
    </citation>
    <scope>NUCLEOTIDE SEQUENCE [LARGE SCALE GENOMIC DNA]</scope>
    <source>
        <strain evidence="9">Hydrate Ridge</strain>
    </source>
</reference>
<dbReference type="InterPro" id="IPR036899">
    <property type="entry name" value="Ribosomal_uL13_sf"/>
</dbReference>
<accession>A0A0A6RNP5</accession>
<evidence type="ECO:0000256" key="5">
    <source>
        <dbReference type="ARBA" id="ARBA00035201"/>
    </source>
</evidence>
<comment type="caution">
    <text evidence="9">The sequence shown here is derived from an EMBL/GenBank/DDBJ whole genome shotgun (WGS) entry which is preliminary data.</text>
</comment>
<evidence type="ECO:0000313" key="10">
    <source>
        <dbReference type="Proteomes" id="UP000030428"/>
    </source>
</evidence>
<dbReference type="InterPro" id="IPR023563">
    <property type="entry name" value="Ribosomal_uL13_CS"/>
</dbReference>
<keyword evidence="3 6" id="KW-0689">Ribosomal protein</keyword>
<dbReference type="AlphaFoldDB" id="A0A0A6RNP5"/>
<dbReference type="CDD" id="cd00392">
    <property type="entry name" value="Ribosomal_L13"/>
    <property type="match status" value="1"/>
</dbReference>
<dbReference type="Proteomes" id="UP000030428">
    <property type="component" value="Unassembled WGS sequence"/>
</dbReference>
<dbReference type="HAMAP" id="MF_01366">
    <property type="entry name" value="Ribosomal_uL13"/>
    <property type="match status" value="1"/>
</dbReference>
<dbReference type="GO" id="GO:0022625">
    <property type="term" value="C:cytosolic large ribosomal subunit"/>
    <property type="evidence" value="ECO:0007669"/>
    <property type="project" value="TreeGrafter"/>
</dbReference>
<evidence type="ECO:0000256" key="3">
    <source>
        <dbReference type="ARBA" id="ARBA00022980"/>
    </source>
</evidence>
<keyword evidence="4 6" id="KW-0687">Ribonucleoprotein</keyword>
<dbReference type="Gene3D" id="3.90.1180.10">
    <property type="entry name" value="Ribosomal protein L13"/>
    <property type="match status" value="1"/>
</dbReference>
<evidence type="ECO:0000256" key="1">
    <source>
        <dbReference type="ARBA" id="ARBA00006227"/>
    </source>
</evidence>
<dbReference type="InterPro" id="IPR005822">
    <property type="entry name" value="Ribosomal_uL13"/>
</dbReference>
<evidence type="ECO:0000256" key="8">
    <source>
        <dbReference type="RuleBase" id="RU003878"/>
    </source>
</evidence>
<comment type="function">
    <text evidence="6 8">This protein is one of the early assembly proteins of the 50S ribosomal subunit, although it is not seen to bind rRNA by itself. It is important during the early stages of 50S assembly.</text>
</comment>
<dbReference type="GO" id="GO:0006412">
    <property type="term" value="P:translation"/>
    <property type="evidence" value="ECO:0007669"/>
    <property type="project" value="UniProtKB-UniRule"/>
</dbReference>
<evidence type="ECO:0000256" key="7">
    <source>
        <dbReference type="RuleBase" id="RU003877"/>
    </source>
</evidence>
<dbReference type="FunFam" id="3.90.1180.10:FF:000001">
    <property type="entry name" value="50S ribosomal protein L13"/>
    <property type="match status" value="1"/>
</dbReference>
<evidence type="ECO:0000256" key="6">
    <source>
        <dbReference type="HAMAP-Rule" id="MF_01366"/>
    </source>
</evidence>
<gene>
    <name evidence="6 8" type="primary">rplM</name>
    <name evidence="9" type="ORF">PN36_28810</name>
</gene>
<protein>
    <recommendedName>
        <fullName evidence="5 6">Large ribosomal subunit protein uL13</fullName>
    </recommendedName>
</protein>
<organism evidence="9 10">
    <name type="scientific">Candidatus Thiomargarita nelsonii</name>
    <dbReference type="NCBI Taxonomy" id="1003181"/>
    <lineage>
        <taxon>Bacteria</taxon>
        <taxon>Pseudomonadati</taxon>
        <taxon>Pseudomonadota</taxon>
        <taxon>Gammaproteobacteria</taxon>
        <taxon>Thiotrichales</taxon>
        <taxon>Thiotrichaceae</taxon>
        <taxon>Thiomargarita</taxon>
    </lineage>
</organism>
<comment type="similarity">
    <text evidence="1 6 7">Belongs to the universal ribosomal protein uL13 family.</text>
</comment>
<dbReference type="PIRSF" id="PIRSF002181">
    <property type="entry name" value="Ribosomal_L13"/>
    <property type="match status" value="1"/>
</dbReference>
<dbReference type="PROSITE" id="PS00783">
    <property type="entry name" value="RIBOSOMAL_L13"/>
    <property type="match status" value="1"/>
</dbReference>
<evidence type="ECO:0000256" key="4">
    <source>
        <dbReference type="ARBA" id="ARBA00023274"/>
    </source>
</evidence>
<comment type="subunit">
    <text evidence="2 6">Part of the 50S ribosomal subunit.</text>
</comment>
<dbReference type="SUPFAM" id="SSF52161">
    <property type="entry name" value="Ribosomal protein L13"/>
    <property type="match status" value="1"/>
</dbReference>
<name>A0A0A6RNP5_9GAMM</name>
<dbReference type="GO" id="GO:0003735">
    <property type="term" value="F:structural constituent of ribosome"/>
    <property type="evidence" value="ECO:0007669"/>
    <property type="project" value="InterPro"/>
</dbReference>
<evidence type="ECO:0000256" key="2">
    <source>
        <dbReference type="ARBA" id="ARBA00011838"/>
    </source>
</evidence>
<proteinExistence type="inferred from homology"/>
<dbReference type="NCBIfam" id="TIGR01066">
    <property type="entry name" value="rplM_bact"/>
    <property type="match status" value="1"/>
</dbReference>
<dbReference type="EMBL" id="JSZA02000192">
    <property type="protein sequence ID" value="KHD05426.1"/>
    <property type="molecule type" value="Genomic_DNA"/>
</dbReference>
<dbReference type="GO" id="GO:0003729">
    <property type="term" value="F:mRNA binding"/>
    <property type="evidence" value="ECO:0007669"/>
    <property type="project" value="TreeGrafter"/>
</dbReference>